<name>A0A0R2AT58_9LACO</name>
<dbReference type="Pfam" id="PF07907">
    <property type="entry name" value="YibE_F"/>
    <property type="match status" value="1"/>
</dbReference>
<dbReference type="STRING" id="1423781.FD06_GL000042"/>
<comment type="caution">
    <text evidence="2">The sequence shown here is derived from an EMBL/GenBank/DDBJ whole genome shotgun (WGS) entry which is preliminary data.</text>
</comment>
<keyword evidence="1" id="KW-1133">Transmembrane helix</keyword>
<dbReference type="InterPro" id="IPR014564">
    <property type="entry name" value="UCP031503_TM"/>
</dbReference>
<dbReference type="RefSeq" id="WP_054657301.1">
    <property type="nucleotide sequence ID" value="NZ_AYYQ01000001.1"/>
</dbReference>
<feature type="transmembrane region" description="Helical" evidence="1">
    <location>
        <begin position="78"/>
        <end position="97"/>
    </location>
</feature>
<dbReference type="Proteomes" id="UP000052012">
    <property type="component" value="Unassembled WGS sequence"/>
</dbReference>
<evidence type="ECO:0000256" key="1">
    <source>
        <dbReference type="SAM" id="Phobius"/>
    </source>
</evidence>
<accession>A0A0R2AT58</accession>
<feature type="transmembrane region" description="Helical" evidence="1">
    <location>
        <begin position="222"/>
        <end position="243"/>
    </location>
</feature>
<sequence length="251" mass="27391">MSSIALLGIILLILMVLVGGWQGFNSFISLLLNFGFLFLSIVLISFHLSPLFVTLVVGTILLSLTIFLSGVNDETGKLAFYSSLLVLCILVILIIPIEYWSQVQGFGLEDSDDLEGMSLMIGINFVKISIATAVLSTLGAIAEATMAIASGLGEIKEQHPDISSKRLLFDGFFIGKQIIGTTLNTLFFGLFGGMLALFIWFFGLNYSFGNILNDKVFNAEFIIILFSLIGVIISIPITSVVIAHNWKNKHI</sequence>
<protein>
    <recommendedName>
        <fullName evidence="4">YibE/F family protein</fullName>
    </recommendedName>
</protein>
<dbReference type="PANTHER" id="PTHR41771">
    <property type="entry name" value="MEMBRANE PROTEIN-RELATED"/>
    <property type="match status" value="1"/>
</dbReference>
<evidence type="ECO:0000313" key="2">
    <source>
        <dbReference type="EMBL" id="KRM69877.1"/>
    </source>
</evidence>
<keyword evidence="1" id="KW-0812">Transmembrane</keyword>
<dbReference type="AlphaFoldDB" id="A0A0R2AT58"/>
<dbReference type="PATRIC" id="fig|1423781.4.peg.44"/>
<gene>
    <name evidence="2" type="ORF">FD06_GL000042</name>
</gene>
<reference evidence="2 3" key="1">
    <citation type="journal article" date="2015" name="Genome Announc.">
        <title>Expanding the biotechnology potential of lactobacilli through comparative genomics of 213 strains and associated genera.</title>
        <authorList>
            <person name="Sun Z."/>
            <person name="Harris H.M."/>
            <person name="McCann A."/>
            <person name="Guo C."/>
            <person name="Argimon S."/>
            <person name="Zhang W."/>
            <person name="Yang X."/>
            <person name="Jeffery I.B."/>
            <person name="Cooney J.C."/>
            <person name="Kagawa T.F."/>
            <person name="Liu W."/>
            <person name="Song Y."/>
            <person name="Salvetti E."/>
            <person name="Wrobel A."/>
            <person name="Rasinkangas P."/>
            <person name="Parkhill J."/>
            <person name="Rea M.C."/>
            <person name="O'Sullivan O."/>
            <person name="Ritari J."/>
            <person name="Douillard F.P."/>
            <person name="Paul Ross R."/>
            <person name="Yang R."/>
            <person name="Briner A.E."/>
            <person name="Felis G.E."/>
            <person name="de Vos W.M."/>
            <person name="Barrangou R."/>
            <person name="Klaenhammer T.R."/>
            <person name="Caufield P.W."/>
            <person name="Cui Y."/>
            <person name="Zhang H."/>
            <person name="O'Toole P.W."/>
        </authorList>
    </citation>
    <scope>NUCLEOTIDE SEQUENCE [LARGE SCALE GENOMIC DNA]</scope>
    <source>
        <strain evidence="2 3">DSM 23829</strain>
    </source>
</reference>
<feature type="transmembrane region" description="Helical" evidence="1">
    <location>
        <begin position="183"/>
        <end position="202"/>
    </location>
</feature>
<keyword evidence="1" id="KW-0472">Membrane</keyword>
<dbReference type="OrthoDB" id="2414035at2"/>
<dbReference type="PANTHER" id="PTHR41771:SF1">
    <property type="entry name" value="MEMBRANE PROTEIN"/>
    <property type="match status" value="1"/>
</dbReference>
<dbReference type="PIRSF" id="PIRSF031503">
    <property type="entry name" value="UCP031503_mp"/>
    <property type="match status" value="1"/>
</dbReference>
<dbReference type="EMBL" id="AYYQ01000001">
    <property type="protein sequence ID" value="KRM69877.1"/>
    <property type="molecule type" value="Genomic_DNA"/>
</dbReference>
<keyword evidence="3" id="KW-1185">Reference proteome</keyword>
<evidence type="ECO:0008006" key="4">
    <source>
        <dbReference type="Google" id="ProtNLM"/>
    </source>
</evidence>
<organism evidence="2 3">
    <name type="scientific">Apilactobacillus ozensis DSM 23829 = JCM 17196</name>
    <dbReference type="NCBI Taxonomy" id="1423781"/>
    <lineage>
        <taxon>Bacteria</taxon>
        <taxon>Bacillati</taxon>
        <taxon>Bacillota</taxon>
        <taxon>Bacilli</taxon>
        <taxon>Lactobacillales</taxon>
        <taxon>Lactobacillaceae</taxon>
        <taxon>Apilactobacillus</taxon>
    </lineage>
</organism>
<feature type="transmembrane region" description="Helical" evidence="1">
    <location>
        <begin position="36"/>
        <end position="66"/>
    </location>
</feature>
<feature type="transmembrane region" description="Helical" evidence="1">
    <location>
        <begin position="117"/>
        <end position="142"/>
    </location>
</feature>
<dbReference type="InterPro" id="IPR012507">
    <property type="entry name" value="YibE_F"/>
</dbReference>
<proteinExistence type="predicted"/>
<evidence type="ECO:0000313" key="3">
    <source>
        <dbReference type="Proteomes" id="UP000052012"/>
    </source>
</evidence>